<keyword evidence="2" id="KW-1185">Reference proteome</keyword>
<accession>A0A6C7ECQ1</accession>
<dbReference type="RefSeq" id="WP_015443794.1">
    <property type="nucleotide sequence ID" value="NC_020520.1"/>
</dbReference>
<dbReference type="KEGG" id="aym:YM304_42330"/>
<dbReference type="AlphaFoldDB" id="A0A6C7ECQ1"/>
<gene>
    <name evidence="1" type="ORF">YM304_42330</name>
</gene>
<evidence type="ECO:0000313" key="1">
    <source>
        <dbReference type="EMBL" id="BAN04547.1"/>
    </source>
</evidence>
<dbReference type="OrthoDB" id="1271623at2"/>
<evidence type="ECO:0000313" key="2">
    <source>
        <dbReference type="Proteomes" id="UP000011863"/>
    </source>
</evidence>
<sequence length="102" mass="11704">MRVVEQSSWVWTLLEDDEDDGADDDALLLDVQILAQGPMSGQFYSMTIVLDVDETQAYRKRGSAALDDIAERMNRSTSDYQERDRRDLSQDVTAACVRWRAR</sequence>
<name>A0A6C7ECQ1_ILUCY</name>
<dbReference type="EMBL" id="AP012057">
    <property type="protein sequence ID" value="BAN04547.1"/>
    <property type="molecule type" value="Genomic_DNA"/>
</dbReference>
<proteinExistence type="predicted"/>
<organism evidence="1 2">
    <name type="scientific">Ilumatobacter coccineus (strain NBRC 103263 / KCTC 29153 / YM16-304)</name>
    <dbReference type="NCBI Taxonomy" id="1313172"/>
    <lineage>
        <taxon>Bacteria</taxon>
        <taxon>Bacillati</taxon>
        <taxon>Actinomycetota</taxon>
        <taxon>Acidimicrobiia</taxon>
        <taxon>Acidimicrobiales</taxon>
        <taxon>Ilumatobacteraceae</taxon>
        <taxon>Ilumatobacter</taxon>
    </lineage>
</organism>
<protein>
    <submittedName>
        <fullName evidence="1">Uncharacterized protein</fullName>
    </submittedName>
</protein>
<dbReference type="Proteomes" id="UP000011863">
    <property type="component" value="Chromosome"/>
</dbReference>
<reference evidence="1 2" key="1">
    <citation type="journal article" date="2013" name="Int. J. Syst. Evol. Microbiol.">
        <title>Ilumatobacter nonamiense sp. nov. and Ilumatobacter coccineum sp. nov., isolated from seashore sand.</title>
        <authorList>
            <person name="Matsumoto A."/>
            <person name="Kasai H."/>
            <person name="Matsuo Y."/>
            <person name="Shizuri Y."/>
            <person name="Ichikawa N."/>
            <person name="Fujita N."/>
            <person name="Omura S."/>
            <person name="Takahashi Y."/>
        </authorList>
    </citation>
    <scope>NUCLEOTIDE SEQUENCE [LARGE SCALE GENOMIC DNA]</scope>
    <source>
        <strain evidence="2">NBRC 103263 / KCTC 29153 / YM16-304</strain>
    </source>
</reference>